<evidence type="ECO:0000313" key="2">
    <source>
        <dbReference type="Proteomes" id="UP001596492"/>
    </source>
</evidence>
<protein>
    <submittedName>
        <fullName evidence="1">Uncharacterized protein</fullName>
    </submittedName>
</protein>
<name>A0ABW2IGF5_9PROT</name>
<organism evidence="1 2">
    <name type="scientific">Hirschia litorea</name>
    <dbReference type="NCBI Taxonomy" id="1199156"/>
    <lineage>
        <taxon>Bacteria</taxon>
        <taxon>Pseudomonadati</taxon>
        <taxon>Pseudomonadota</taxon>
        <taxon>Alphaproteobacteria</taxon>
        <taxon>Hyphomonadales</taxon>
        <taxon>Hyphomonadaceae</taxon>
        <taxon>Hirschia</taxon>
    </lineage>
</organism>
<sequence length="256" mass="28538">MFVFTNLLSHQLSNRAVGVFEMGRVSVKTIVTTATTGCLKALFLSDVAHASAWTLPKNAGYQSLNVGYERGDFGKNWRQDSYLEFGMTDDWTVTGKMETVWRAEANYNDRSSGQIGAKREIWSKDAWHMTAQSTVYVGEKLDDQSCGGFGGEFGVAAGYSQGWKNSKLYGFAEIATGARQGCEHVTVDAVVGYQPDEKWDVQVKAFSEQYPGREFAKLEVGVSRRFGKSYMGVGMRQEMSGAFEENSVFMSIWKQF</sequence>
<proteinExistence type="predicted"/>
<keyword evidence="2" id="KW-1185">Reference proteome</keyword>
<gene>
    <name evidence="1" type="ORF">ACFQS8_00180</name>
</gene>
<evidence type="ECO:0000313" key="1">
    <source>
        <dbReference type="EMBL" id="MFC7290023.1"/>
    </source>
</evidence>
<comment type="caution">
    <text evidence="1">The sequence shown here is derived from an EMBL/GenBank/DDBJ whole genome shotgun (WGS) entry which is preliminary data.</text>
</comment>
<dbReference type="EMBL" id="JBHTBR010000002">
    <property type="protein sequence ID" value="MFC7290023.1"/>
    <property type="molecule type" value="Genomic_DNA"/>
</dbReference>
<dbReference type="Proteomes" id="UP001596492">
    <property type="component" value="Unassembled WGS sequence"/>
</dbReference>
<dbReference type="RefSeq" id="WP_382164567.1">
    <property type="nucleotide sequence ID" value="NZ_JBHTBR010000002.1"/>
</dbReference>
<accession>A0ABW2IGF5</accession>
<reference evidence="2" key="1">
    <citation type="journal article" date="2019" name="Int. J. Syst. Evol. Microbiol.">
        <title>The Global Catalogue of Microorganisms (GCM) 10K type strain sequencing project: providing services to taxonomists for standard genome sequencing and annotation.</title>
        <authorList>
            <consortium name="The Broad Institute Genomics Platform"/>
            <consortium name="The Broad Institute Genome Sequencing Center for Infectious Disease"/>
            <person name="Wu L."/>
            <person name="Ma J."/>
        </authorList>
    </citation>
    <scope>NUCLEOTIDE SEQUENCE [LARGE SCALE GENOMIC DNA]</scope>
    <source>
        <strain evidence="2">CCUG 51308</strain>
    </source>
</reference>